<evidence type="ECO:0000313" key="1">
    <source>
        <dbReference type="EMBL" id="PKI74303.1"/>
    </source>
</evidence>
<protein>
    <submittedName>
        <fullName evidence="1">Uncharacterized protein</fullName>
    </submittedName>
</protein>
<proteinExistence type="predicted"/>
<comment type="caution">
    <text evidence="1">The sequence shown here is derived from an EMBL/GenBank/DDBJ whole genome shotgun (WGS) entry which is preliminary data.</text>
</comment>
<keyword evidence="2" id="KW-1185">Reference proteome</keyword>
<dbReference type="EMBL" id="PGOL01000211">
    <property type="protein sequence ID" value="PKI74303.1"/>
    <property type="molecule type" value="Genomic_DNA"/>
</dbReference>
<accession>A0A2I0L116</accession>
<gene>
    <name evidence="1" type="ORF">CRG98_005279</name>
</gene>
<dbReference type="AlphaFoldDB" id="A0A2I0L116"/>
<dbReference type="Proteomes" id="UP000233551">
    <property type="component" value="Unassembled WGS sequence"/>
</dbReference>
<name>A0A2I0L116_PUNGR</name>
<reference evidence="1 2" key="1">
    <citation type="submission" date="2017-11" db="EMBL/GenBank/DDBJ databases">
        <title>De-novo sequencing of pomegranate (Punica granatum L.) genome.</title>
        <authorList>
            <person name="Akparov Z."/>
            <person name="Amiraslanov A."/>
            <person name="Hajiyeva S."/>
            <person name="Abbasov M."/>
            <person name="Kaur K."/>
            <person name="Hamwieh A."/>
            <person name="Solovyev V."/>
            <person name="Salamov A."/>
            <person name="Braich B."/>
            <person name="Kosarev P."/>
            <person name="Mahmoud A."/>
            <person name="Hajiyev E."/>
            <person name="Babayeva S."/>
            <person name="Izzatullayeva V."/>
            <person name="Mammadov A."/>
            <person name="Mammadov A."/>
            <person name="Sharifova S."/>
            <person name="Ojaghi J."/>
            <person name="Eynullazada K."/>
            <person name="Bayramov B."/>
            <person name="Abdulazimova A."/>
            <person name="Shahmuradov I."/>
        </authorList>
    </citation>
    <scope>NUCLEOTIDE SEQUENCE [LARGE SCALE GENOMIC DNA]</scope>
    <source>
        <strain evidence="2">cv. AG2017</strain>
        <tissue evidence="1">Leaf</tissue>
    </source>
</reference>
<evidence type="ECO:0000313" key="2">
    <source>
        <dbReference type="Proteomes" id="UP000233551"/>
    </source>
</evidence>
<sequence length="76" mass="8354">MAIVVDDSGRWLLAVMAEAVGDRGLGEGSRYIYKASNSLRRADSSSIWKDNTKMDMVSMLSSRVEDNEEALGWAAL</sequence>
<organism evidence="1 2">
    <name type="scientific">Punica granatum</name>
    <name type="common">Pomegranate</name>
    <dbReference type="NCBI Taxonomy" id="22663"/>
    <lineage>
        <taxon>Eukaryota</taxon>
        <taxon>Viridiplantae</taxon>
        <taxon>Streptophyta</taxon>
        <taxon>Embryophyta</taxon>
        <taxon>Tracheophyta</taxon>
        <taxon>Spermatophyta</taxon>
        <taxon>Magnoliopsida</taxon>
        <taxon>eudicotyledons</taxon>
        <taxon>Gunneridae</taxon>
        <taxon>Pentapetalae</taxon>
        <taxon>rosids</taxon>
        <taxon>malvids</taxon>
        <taxon>Myrtales</taxon>
        <taxon>Lythraceae</taxon>
        <taxon>Punica</taxon>
    </lineage>
</organism>